<dbReference type="Pfam" id="PF13779">
    <property type="entry name" value="DUF4175"/>
    <property type="match status" value="1"/>
</dbReference>
<feature type="transmembrane region" description="Helical" evidence="3">
    <location>
        <begin position="81"/>
        <end position="101"/>
    </location>
</feature>
<feature type="region of interest" description="Disordered" evidence="2">
    <location>
        <begin position="659"/>
        <end position="681"/>
    </location>
</feature>
<reference evidence="4 5" key="1">
    <citation type="submission" date="2012-04" db="EMBL/GenBank/DDBJ databases">
        <title>The Genome Sequence of Bartonella quintana JK 68.</title>
        <authorList>
            <consortium name="The Broad Institute Genome Sequencing Platform"/>
            <consortium name="The Broad Institute Genome Sequencing Center for Infectious Disease"/>
            <person name="Feldgarden M."/>
            <person name="Kirby J."/>
            <person name="Kosoy M."/>
            <person name="Birtles R."/>
            <person name="Probert W.S."/>
            <person name="Chiaraviglio L."/>
            <person name="Walker B."/>
            <person name="Young S.K."/>
            <person name="Zeng Q."/>
            <person name="Gargeya S."/>
            <person name="Fitzgerald M."/>
            <person name="Haas B."/>
            <person name="Abouelleil A."/>
            <person name="Alvarado L."/>
            <person name="Arachchi H.M."/>
            <person name="Berlin A.M."/>
            <person name="Chapman S.B."/>
            <person name="Goldberg J."/>
            <person name="Griggs A."/>
            <person name="Gujja S."/>
            <person name="Hansen M."/>
            <person name="Howarth C."/>
            <person name="Imamovic A."/>
            <person name="Larimer J."/>
            <person name="McCowen C."/>
            <person name="Montmayeur A."/>
            <person name="Murphy C."/>
            <person name="Neiman D."/>
            <person name="Pearson M."/>
            <person name="Priest M."/>
            <person name="Roberts A."/>
            <person name="Saif S."/>
            <person name="Shea T."/>
            <person name="Sisk P."/>
            <person name="Sykes S."/>
            <person name="Wortman J."/>
            <person name="Nusbaum C."/>
            <person name="Birren B."/>
        </authorList>
    </citation>
    <scope>NUCLEOTIDE SEQUENCE [LARGE SCALE GENOMIC DNA]</scope>
    <source>
        <strain evidence="4 5">JK 68</strain>
    </source>
</reference>
<dbReference type="NCBIfam" id="TIGR02302">
    <property type="entry name" value="aProt_lowcomp"/>
    <property type="match status" value="1"/>
</dbReference>
<keyword evidence="3" id="KW-0812">Transmembrane</keyword>
<dbReference type="EMBL" id="AHPD01000011">
    <property type="protein sequence ID" value="KEC65381.1"/>
    <property type="molecule type" value="Genomic_DNA"/>
</dbReference>
<name>A0ABR4ST89_BARQI</name>
<protein>
    <submittedName>
        <fullName evidence="4">TIGR02302 family protein</fullName>
    </submittedName>
</protein>
<keyword evidence="5" id="KW-1185">Reference proteome</keyword>
<keyword evidence="1" id="KW-0175">Coiled coil</keyword>
<feature type="transmembrane region" description="Helical" evidence="3">
    <location>
        <begin position="53"/>
        <end position="75"/>
    </location>
</feature>
<keyword evidence="3" id="KW-0472">Membrane</keyword>
<gene>
    <name evidence="4" type="ORF">O7U_01031</name>
</gene>
<keyword evidence="3" id="KW-1133">Transmembrane helix</keyword>
<comment type="caution">
    <text evidence="4">The sequence shown here is derived from an EMBL/GenBank/DDBJ whole genome shotgun (WGS) entry which is preliminary data.</text>
</comment>
<evidence type="ECO:0000313" key="4">
    <source>
        <dbReference type="EMBL" id="KEC65381.1"/>
    </source>
</evidence>
<sequence length="823" mass="93813">MYAFYDLNYTTVKGDKCLSMKNENIKNFSIIKLLCTRVLMWCIIFFERIWIRLLPFFLVLSLFCSLSWLGIFGILGYWPHLLLLGLMLFSVVGSLFFLVSFRFPTVGEVNRCLEQANNLKNQPLSVQTDHLCSENDEGFRGVIWREHQRRMAKQLYHLKTGFAYPNSAACDPLALRSLCVLLCVCAFSFSFGSLGGRLADAFDLRPFIDETSMRIDVWVTPPAYTGVAPIYLTQGETTHFAVPEGSKMVVRVVNGAGVTVKAFSEEDAHEILFSKKSEKTALNDPIVHFETYLERSTGLFVSSRHKQQQWHLQMIKDQHPTIHWLEKPGRILTGSLEFQYELDDDYGVTKAFVEIEPFLDQHKSADSLYKAPEIQLLLPRDGRGKMRMVQDVSGHPWAGSEVKITLVTEDGARQQGRSKTFVMTLPQRVFSNPIARAVIELRRLLALDASKKERVLDMLSTLLVRPEEGLQNAIHFLVLKSAWTRLSMAETEGDLRNVADYLWQIALSIEGNQLESAQKNLKQAQAALRDALRYGVPTKEIERLMANLRQAMDDYVHTLAEKAQDKSNPSLPNLSENTLQKKLNLIEEMAKMGSSFAAEQLLAEVEQILDHLQVRKGNQGAEQSKNQFAQMKEKMDQLGDLMRRQQEILNETHQLEMEQRFGENVPEKQSKSLKKRQTELQSELSTLEKELSAQKVEQSDKLKKAEEKMNSAEAALDHGDYQISIQNQSDALEALRQGAQNVLEKMREILKEAGDNKNAVSSREDPLGRPLSSKIDQGQEGIVPQKSDQMHARQILEEIRKRLSRGHIPEVEKNYLEKLLHFN</sequence>
<organism evidence="4 5">
    <name type="scientific">Bartonella quintana JK 68</name>
    <dbReference type="NCBI Taxonomy" id="1134503"/>
    <lineage>
        <taxon>Bacteria</taxon>
        <taxon>Pseudomonadati</taxon>
        <taxon>Pseudomonadota</taxon>
        <taxon>Alphaproteobacteria</taxon>
        <taxon>Hyphomicrobiales</taxon>
        <taxon>Bartonellaceae</taxon>
        <taxon>Bartonella</taxon>
    </lineage>
</organism>
<feature type="coiled-coil region" evidence="1">
    <location>
        <begin position="507"/>
        <end position="534"/>
    </location>
</feature>
<evidence type="ECO:0000256" key="2">
    <source>
        <dbReference type="SAM" id="MobiDB-lite"/>
    </source>
</evidence>
<feature type="transmembrane region" description="Helical" evidence="3">
    <location>
        <begin position="173"/>
        <end position="194"/>
    </location>
</feature>
<evidence type="ECO:0000313" key="5">
    <source>
        <dbReference type="Proteomes" id="UP000027143"/>
    </source>
</evidence>
<dbReference type="Proteomes" id="UP000027143">
    <property type="component" value="Unassembled WGS sequence"/>
</dbReference>
<dbReference type="InterPro" id="IPR012683">
    <property type="entry name" value="CHP02302_TM"/>
</dbReference>
<evidence type="ECO:0000256" key="1">
    <source>
        <dbReference type="SAM" id="Coils"/>
    </source>
</evidence>
<feature type="compositionally biased region" description="Basic and acidic residues" evidence="2">
    <location>
        <begin position="659"/>
        <end position="670"/>
    </location>
</feature>
<evidence type="ECO:0000256" key="3">
    <source>
        <dbReference type="SAM" id="Phobius"/>
    </source>
</evidence>
<proteinExistence type="predicted"/>
<accession>A0ABR4ST89</accession>
<feature type="region of interest" description="Disordered" evidence="2">
    <location>
        <begin position="754"/>
        <end position="775"/>
    </location>
</feature>